<protein>
    <recommendedName>
        <fullName evidence="2">DUF1468 domain-containing protein</fullName>
    </recommendedName>
</protein>
<feature type="transmembrane region" description="Helical" evidence="1">
    <location>
        <begin position="124"/>
        <end position="145"/>
    </location>
</feature>
<dbReference type="InterPro" id="IPR009936">
    <property type="entry name" value="DUF1468"/>
</dbReference>
<feature type="domain" description="DUF1468" evidence="2">
    <location>
        <begin position="10"/>
        <end position="146"/>
    </location>
</feature>
<proteinExistence type="predicted"/>
<feature type="transmembrane region" description="Helical" evidence="1">
    <location>
        <begin position="72"/>
        <end position="89"/>
    </location>
</feature>
<name>A0A7X2ZF02_9BACL</name>
<organism evidence="3 4">
    <name type="scientific">Paenibacillus validus</name>
    <dbReference type="NCBI Taxonomy" id="44253"/>
    <lineage>
        <taxon>Bacteria</taxon>
        <taxon>Bacillati</taxon>
        <taxon>Bacillota</taxon>
        <taxon>Bacilli</taxon>
        <taxon>Bacillales</taxon>
        <taxon>Paenibacillaceae</taxon>
        <taxon>Paenibacillus</taxon>
    </lineage>
</organism>
<evidence type="ECO:0000313" key="3">
    <source>
        <dbReference type="EMBL" id="MUG72931.1"/>
    </source>
</evidence>
<dbReference type="Proteomes" id="UP000450917">
    <property type="component" value="Unassembled WGS sequence"/>
</dbReference>
<feature type="transmembrane region" description="Helical" evidence="1">
    <location>
        <begin position="95"/>
        <end position="112"/>
    </location>
</feature>
<dbReference type="EMBL" id="WNZX01000019">
    <property type="protein sequence ID" value="MUG72931.1"/>
    <property type="molecule type" value="Genomic_DNA"/>
</dbReference>
<dbReference type="RefSeq" id="WP_127608169.1">
    <property type="nucleotide sequence ID" value="NZ_JARTHJ010000075.1"/>
</dbReference>
<evidence type="ECO:0000313" key="4">
    <source>
        <dbReference type="Proteomes" id="UP000450917"/>
    </source>
</evidence>
<reference evidence="3 4" key="1">
    <citation type="submission" date="2019-11" db="EMBL/GenBank/DDBJ databases">
        <title>Draft genome sequences of five Paenibacillus species of dairy origin.</title>
        <authorList>
            <person name="Olajide A.M."/>
            <person name="Chen S."/>
            <person name="Lapointe G."/>
        </authorList>
    </citation>
    <scope>NUCLEOTIDE SEQUENCE [LARGE SCALE GENOMIC DNA]</scope>
    <source>
        <strain evidence="3 4">2CS3</strain>
    </source>
</reference>
<keyword evidence="4" id="KW-1185">Reference proteome</keyword>
<accession>A0A7X2ZF02</accession>
<feature type="transmembrane region" description="Helical" evidence="1">
    <location>
        <begin position="7"/>
        <end position="28"/>
    </location>
</feature>
<dbReference type="Pfam" id="PF07331">
    <property type="entry name" value="TctB"/>
    <property type="match status" value="1"/>
</dbReference>
<evidence type="ECO:0000256" key="1">
    <source>
        <dbReference type="SAM" id="Phobius"/>
    </source>
</evidence>
<comment type="caution">
    <text evidence="3">The sequence shown here is derived from an EMBL/GenBank/DDBJ whole genome shotgun (WGS) entry which is preliminary data.</text>
</comment>
<keyword evidence="1" id="KW-1133">Transmembrane helix</keyword>
<feature type="transmembrane region" description="Helical" evidence="1">
    <location>
        <begin position="40"/>
        <end position="60"/>
    </location>
</feature>
<sequence length="147" mass="16582">MGYKLATYISLLFFIGIGAFFFISSQTLPKSSSGQIGPAYFPGIVSVLLILCCILSFFTTMKKNDQHIPLPNLRYIIWTIVLSALFTAVWEWMGLFYIVSFVFLAILIYLYDQAKPSFIKVCKAMGISLLMVLLVYGTFELLLGITF</sequence>
<dbReference type="AlphaFoldDB" id="A0A7X2ZF02"/>
<gene>
    <name evidence="3" type="ORF">GNP93_19925</name>
</gene>
<keyword evidence="1" id="KW-0472">Membrane</keyword>
<evidence type="ECO:0000259" key="2">
    <source>
        <dbReference type="Pfam" id="PF07331"/>
    </source>
</evidence>
<keyword evidence="1" id="KW-0812">Transmembrane</keyword>